<dbReference type="PANTHER" id="PTHR10632">
    <property type="entry name" value="SULFIDE:QUINONE OXIDOREDUCTASE"/>
    <property type="match status" value="1"/>
</dbReference>
<evidence type="ECO:0000256" key="3">
    <source>
        <dbReference type="ARBA" id="ARBA00022630"/>
    </source>
</evidence>
<dbReference type="GO" id="GO:0070221">
    <property type="term" value="P:sulfide oxidation, using sulfide:quinone oxidoreductase"/>
    <property type="evidence" value="ECO:0000318"/>
    <property type="project" value="GO_Central"/>
</dbReference>
<evidence type="ECO:0000256" key="11">
    <source>
        <dbReference type="ARBA" id="ARBA00052986"/>
    </source>
</evidence>
<dbReference type="KEGG" id="tca:659301"/>
<evidence type="ECO:0000256" key="7">
    <source>
        <dbReference type="ARBA" id="ARBA00023002"/>
    </source>
</evidence>
<evidence type="ECO:0000256" key="8">
    <source>
        <dbReference type="ARBA" id="ARBA00023128"/>
    </source>
</evidence>
<organism evidence="18 19">
    <name type="scientific">Tribolium castaneum</name>
    <name type="common">Red flour beetle</name>
    <dbReference type="NCBI Taxonomy" id="7070"/>
    <lineage>
        <taxon>Eukaryota</taxon>
        <taxon>Metazoa</taxon>
        <taxon>Ecdysozoa</taxon>
        <taxon>Arthropoda</taxon>
        <taxon>Hexapoda</taxon>
        <taxon>Insecta</taxon>
        <taxon>Pterygota</taxon>
        <taxon>Neoptera</taxon>
        <taxon>Endopterygota</taxon>
        <taxon>Coleoptera</taxon>
        <taxon>Polyphaga</taxon>
        <taxon>Cucujiformia</taxon>
        <taxon>Tenebrionidae</taxon>
        <taxon>Tenebrionidae incertae sedis</taxon>
        <taxon>Tribolium</taxon>
    </lineage>
</organism>
<comment type="catalytic activity">
    <reaction evidence="10">
        <text>ubiquinone-10 + hydrogen sulfide + glutathione + H(+) = S-sulfanylglutathione + ubiquinol-10</text>
        <dbReference type="Rhea" id="RHEA:62608"/>
        <dbReference type="ChEBI" id="CHEBI:15378"/>
        <dbReference type="ChEBI" id="CHEBI:29919"/>
        <dbReference type="ChEBI" id="CHEBI:46245"/>
        <dbReference type="ChEBI" id="CHEBI:57925"/>
        <dbReference type="ChEBI" id="CHEBI:58905"/>
        <dbReference type="ChEBI" id="CHEBI:64183"/>
    </reaction>
    <physiologicalReaction direction="left-to-right" evidence="10">
        <dbReference type="Rhea" id="RHEA:62609"/>
    </physiologicalReaction>
</comment>
<proteinExistence type="inferred from homology"/>
<dbReference type="GO" id="GO:0005739">
    <property type="term" value="C:mitochondrion"/>
    <property type="evidence" value="ECO:0000318"/>
    <property type="project" value="GO_Central"/>
</dbReference>
<evidence type="ECO:0000256" key="13">
    <source>
        <dbReference type="ARBA" id="ARBA00060891"/>
    </source>
</evidence>
<evidence type="ECO:0000256" key="9">
    <source>
        <dbReference type="ARBA" id="ARBA00051038"/>
    </source>
</evidence>
<dbReference type="InterPro" id="IPR015904">
    <property type="entry name" value="Sulphide_quinone_reductase"/>
</dbReference>
<evidence type="ECO:0000256" key="14">
    <source>
        <dbReference type="ARBA" id="ARBA00066447"/>
    </source>
</evidence>
<keyword evidence="5" id="KW-0274">FAD</keyword>
<dbReference type="Gene3D" id="3.50.50.60">
    <property type="entry name" value="FAD/NAD(P)-binding domain"/>
    <property type="match status" value="2"/>
</dbReference>
<dbReference type="EC" id="1.8.5.8" evidence="14"/>
<dbReference type="InterPro" id="IPR023753">
    <property type="entry name" value="FAD/NAD-binding_dom"/>
</dbReference>
<evidence type="ECO:0000256" key="10">
    <source>
        <dbReference type="ARBA" id="ARBA00052810"/>
    </source>
</evidence>
<dbReference type="AlphaFoldDB" id="D6WBW8"/>
<dbReference type="GO" id="GO:0070224">
    <property type="term" value="F:sulfide:quinone oxidoreductase activity"/>
    <property type="evidence" value="ECO:0000318"/>
    <property type="project" value="GO_Central"/>
</dbReference>
<evidence type="ECO:0000256" key="2">
    <source>
        <dbReference type="ARBA" id="ARBA00004173"/>
    </source>
</evidence>
<dbReference type="OMA" id="ERYSMFI"/>
<dbReference type="STRING" id="7070.D6WBW8"/>
<comment type="subcellular location">
    <subcellularLocation>
        <location evidence="2">Mitochondrion</location>
    </subcellularLocation>
</comment>
<dbReference type="Proteomes" id="UP000007266">
    <property type="component" value="Linkage group 2"/>
</dbReference>
<dbReference type="PRINTS" id="PR00368">
    <property type="entry name" value="FADPNR"/>
</dbReference>
<gene>
    <name evidence="18" type="primary">AUGUSTUS-3.0.2_01316</name>
    <name evidence="18" type="ORF">TcasGA2_TC001316</name>
</gene>
<evidence type="ECO:0000256" key="5">
    <source>
        <dbReference type="ARBA" id="ARBA00022827"/>
    </source>
</evidence>
<dbReference type="PANTHER" id="PTHR10632:SF2">
    <property type="entry name" value="SULFIDE:QUINONE OXIDOREDUCTASE, MITOCHONDRIAL"/>
    <property type="match status" value="1"/>
</dbReference>
<evidence type="ECO:0000256" key="12">
    <source>
        <dbReference type="ARBA" id="ARBA00059167"/>
    </source>
</evidence>
<dbReference type="HOGENOM" id="CLU_030742_2_1_1"/>
<dbReference type="Pfam" id="PF07992">
    <property type="entry name" value="Pyr_redox_2"/>
    <property type="match status" value="2"/>
</dbReference>
<evidence type="ECO:0000256" key="1">
    <source>
        <dbReference type="ARBA" id="ARBA00001974"/>
    </source>
</evidence>
<evidence type="ECO:0000313" key="18">
    <source>
        <dbReference type="EMBL" id="EEZ98752.1"/>
    </source>
</evidence>
<comment type="cofactor">
    <cofactor evidence="1">
        <name>FAD</name>
        <dbReference type="ChEBI" id="CHEBI:57692"/>
    </cofactor>
</comment>
<feature type="domain" description="FAD/NAD(P)-binding" evidence="17">
    <location>
        <begin position="26"/>
        <end position="138"/>
    </location>
</feature>
<evidence type="ECO:0000256" key="6">
    <source>
        <dbReference type="ARBA" id="ARBA00022946"/>
    </source>
</evidence>
<dbReference type="GO" id="GO:0106436">
    <property type="term" value="F:glutathione-dependent sulfide quinone oxidoreductase activity"/>
    <property type="evidence" value="ECO:0007669"/>
    <property type="project" value="UniProtKB-EC"/>
</dbReference>
<keyword evidence="6" id="KW-0809">Transit peptide</keyword>
<dbReference type="EMBL" id="KQ971315">
    <property type="protein sequence ID" value="EEZ98752.1"/>
    <property type="molecule type" value="Genomic_DNA"/>
</dbReference>
<reference evidence="18 19" key="1">
    <citation type="journal article" date="2008" name="Nature">
        <title>The genome of the model beetle and pest Tribolium castaneum.</title>
        <authorList>
            <consortium name="Tribolium Genome Sequencing Consortium"/>
            <person name="Richards S."/>
            <person name="Gibbs R.A."/>
            <person name="Weinstock G.M."/>
            <person name="Brown S.J."/>
            <person name="Denell R."/>
            <person name="Beeman R.W."/>
            <person name="Gibbs R."/>
            <person name="Beeman R.W."/>
            <person name="Brown S.J."/>
            <person name="Bucher G."/>
            <person name="Friedrich M."/>
            <person name="Grimmelikhuijzen C.J."/>
            <person name="Klingler M."/>
            <person name="Lorenzen M."/>
            <person name="Richards S."/>
            <person name="Roth S."/>
            <person name="Schroder R."/>
            <person name="Tautz D."/>
            <person name="Zdobnov E.M."/>
            <person name="Muzny D."/>
            <person name="Gibbs R.A."/>
            <person name="Weinstock G.M."/>
            <person name="Attaway T."/>
            <person name="Bell S."/>
            <person name="Buhay C.J."/>
            <person name="Chandrabose M.N."/>
            <person name="Chavez D."/>
            <person name="Clerk-Blankenburg K.P."/>
            <person name="Cree A."/>
            <person name="Dao M."/>
            <person name="Davis C."/>
            <person name="Chacko J."/>
            <person name="Dinh H."/>
            <person name="Dugan-Rocha S."/>
            <person name="Fowler G."/>
            <person name="Garner T.T."/>
            <person name="Garnes J."/>
            <person name="Gnirke A."/>
            <person name="Hawes A."/>
            <person name="Hernandez J."/>
            <person name="Hines S."/>
            <person name="Holder M."/>
            <person name="Hume J."/>
            <person name="Jhangiani S.N."/>
            <person name="Joshi V."/>
            <person name="Khan Z.M."/>
            <person name="Jackson L."/>
            <person name="Kovar C."/>
            <person name="Kowis A."/>
            <person name="Lee S."/>
            <person name="Lewis L.R."/>
            <person name="Margolis J."/>
            <person name="Morgan M."/>
            <person name="Nazareth L.V."/>
            <person name="Nguyen N."/>
            <person name="Okwuonu G."/>
            <person name="Parker D."/>
            <person name="Richards S."/>
            <person name="Ruiz S.J."/>
            <person name="Santibanez J."/>
            <person name="Savard J."/>
            <person name="Scherer S.E."/>
            <person name="Schneider B."/>
            <person name="Sodergren E."/>
            <person name="Tautz D."/>
            <person name="Vattahil S."/>
            <person name="Villasana D."/>
            <person name="White C.S."/>
            <person name="Wright R."/>
            <person name="Park Y."/>
            <person name="Beeman R.W."/>
            <person name="Lord J."/>
            <person name="Oppert B."/>
            <person name="Lorenzen M."/>
            <person name="Brown S."/>
            <person name="Wang L."/>
            <person name="Savard J."/>
            <person name="Tautz D."/>
            <person name="Richards S."/>
            <person name="Weinstock G."/>
            <person name="Gibbs R.A."/>
            <person name="Liu Y."/>
            <person name="Worley K."/>
            <person name="Weinstock G."/>
            <person name="Elsik C.G."/>
            <person name="Reese J.T."/>
            <person name="Elhaik E."/>
            <person name="Landan G."/>
            <person name="Graur D."/>
            <person name="Arensburger P."/>
            <person name="Atkinson P."/>
            <person name="Beeman R.W."/>
            <person name="Beidler J."/>
            <person name="Brown S.J."/>
            <person name="Demuth J.P."/>
            <person name="Drury D.W."/>
            <person name="Du Y.Z."/>
            <person name="Fujiwara H."/>
            <person name="Lorenzen M."/>
            <person name="Maselli V."/>
            <person name="Osanai M."/>
            <person name="Park Y."/>
            <person name="Robertson H.M."/>
            <person name="Tu Z."/>
            <person name="Wang J.J."/>
            <person name="Wang S."/>
            <person name="Richards S."/>
            <person name="Song H."/>
            <person name="Zhang L."/>
            <person name="Sodergren E."/>
            <person name="Werner D."/>
            <person name="Stanke M."/>
            <person name="Morgenstern B."/>
            <person name="Solovyev V."/>
            <person name="Kosarev P."/>
            <person name="Brown G."/>
            <person name="Chen H.C."/>
            <person name="Ermolaeva O."/>
            <person name="Hlavina W."/>
            <person name="Kapustin Y."/>
            <person name="Kiryutin B."/>
            <person name="Kitts P."/>
            <person name="Maglott D."/>
            <person name="Pruitt K."/>
            <person name="Sapojnikov V."/>
            <person name="Souvorov A."/>
            <person name="Mackey A.J."/>
            <person name="Waterhouse R.M."/>
            <person name="Wyder S."/>
            <person name="Zdobnov E.M."/>
            <person name="Zdobnov E.M."/>
            <person name="Wyder S."/>
            <person name="Kriventseva E.V."/>
            <person name="Kadowaki T."/>
            <person name="Bork P."/>
            <person name="Aranda M."/>
            <person name="Bao R."/>
            <person name="Beermann A."/>
            <person name="Berns N."/>
            <person name="Bolognesi R."/>
            <person name="Bonneton F."/>
            <person name="Bopp D."/>
            <person name="Brown S.J."/>
            <person name="Bucher G."/>
            <person name="Butts T."/>
            <person name="Chaumot A."/>
            <person name="Denell R.E."/>
            <person name="Ferrier D.E."/>
            <person name="Friedrich M."/>
            <person name="Gordon C.M."/>
            <person name="Jindra M."/>
            <person name="Klingler M."/>
            <person name="Lan Q."/>
            <person name="Lattorff H.M."/>
            <person name="Laudet V."/>
            <person name="von Levetsow C."/>
            <person name="Liu Z."/>
            <person name="Lutz R."/>
            <person name="Lynch J.A."/>
            <person name="da Fonseca R.N."/>
            <person name="Posnien N."/>
            <person name="Reuter R."/>
            <person name="Roth S."/>
            <person name="Savard J."/>
            <person name="Schinko J.B."/>
            <person name="Schmitt C."/>
            <person name="Schoppmeier M."/>
            <person name="Schroder R."/>
            <person name="Shippy T.D."/>
            <person name="Simonnet F."/>
            <person name="Marques-Souza H."/>
            <person name="Tautz D."/>
            <person name="Tomoyasu Y."/>
            <person name="Trauner J."/>
            <person name="Van der Zee M."/>
            <person name="Vervoort M."/>
            <person name="Wittkopp N."/>
            <person name="Wimmer E.A."/>
            <person name="Yang X."/>
            <person name="Jones A.K."/>
            <person name="Sattelle D.B."/>
            <person name="Ebert P.R."/>
            <person name="Nelson D."/>
            <person name="Scott J.G."/>
            <person name="Beeman R.W."/>
            <person name="Muthukrishnan S."/>
            <person name="Kramer K.J."/>
            <person name="Arakane Y."/>
            <person name="Beeman R.W."/>
            <person name="Zhu Q."/>
            <person name="Hogenkamp D."/>
            <person name="Dixit R."/>
            <person name="Oppert B."/>
            <person name="Jiang H."/>
            <person name="Zou Z."/>
            <person name="Marshall J."/>
            <person name="Elpidina E."/>
            <person name="Vinokurov K."/>
            <person name="Oppert C."/>
            <person name="Zou Z."/>
            <person name="Evans J."/>
            <person name="Lu Z."/>
            <person name="Zhao P."/>
            <person name="Sumathipala N."/>
            <person name="Altincicek B."/>
            <person name="Vilcinskas A."/>
            <person name="Williams M."/>
            <person name="Hultmark D."/>
            <person name="Hetru C."/>
            <person name="Jiang H."/>
            <person name="Grimmelikhuijzen C.J."/>
            <person name="Hauser F."/>
            <person name="Cazzamali G."/>
            <person name="Williamson M."/>
            <person name="Park Y."/>
            <person name="Li B."/>
            <person name="Tanaka Y."/>
            <person name="Predel R."/>
            <person name="Neupert S."/>
            <person name="Schachtner J."/>
            <person name="Verleyen P."/>
            <person name="Raible F."/>
            <person name="Bork P."/>
            <person name="Friedrich M."/>
            <person name="Walden K.K."/>
            <person name="Robertson H.M."/>
            <person name="Angeli S."/>
            <person name="Foret S."/>
            <person name="Bucher G."/>
            <person name="Schuetz S."/>
            <person name="Maleszka R."/>
            <person name="Wimmer E.A."/>
            <person name="Beeman R.W."/>
            <person name="Lorenzen M."/>
            <person name="Tomoyasu Y."/>
            <person name="Miller S.C."/>
            <person name="Grossmann D."/>
            <person name="Bucher G."/>
        </authorList>
    </citation>
    <scope>NUCLEOTIDE SEQUENCE [LARGE SCALE GENOMIC DNA]</scope>
    <source>
        <strain evidence="18 19">Georgia GA2</strain>
    </source>
</reference>
<sequence length="435" mass="48251">MNVFFSHVAKRGFSTSNFNNAKHSCKVLVVGGGTGGCATAAKFSKILKKNELIILEPSENHYYQPLFTLIGGGISSLSDARKNTKEVLPKNAVWLKDSAAEFNPQSNSVTTQNGDTIEYEFLLVATGLQTDYDKIPGLVAGLNSDTGVCSNYSAKYVEGTYRALQKFENGNAIFTFPNSPVKCPGAPQKICYITDHFLRKVGKRDKANVIYNTSLPVIFGVKKYADALWKVCEERNINVNLRTNLIEVRPDKREAVFQNLDKPEQVTTFEYSMLHVTPPMSTPPALRTCRSLTNESGFVDVDKSTLQSTKFSNVFAIGDCSSSPNSKTAAAAAAQCQVVFKNMKSVMDGKTPVSAYDGYASCPLVTGYSTCILAEFDYNLAPLETFPFNQGRELWSMYLMKKMLMPPLYWNLMLNGWWNGPALVRNLLHLRFPQN</sequence>
<evidence type="ECO:0000313" key="19">
    <source>
        <dbReference type="Proteomes" id="UP000007266"/>
    </source>
</evidence>
<accession>D6WBW8</accession>
<evidence type="ECO:0000256" key="16">
    <source>
        <dbReference type="ARBA" id="ARBA00082958"/>
    </source>
</evidence>
<feature type="domain" description="FAD/NAD(P)-binding" evidence="17">
    <location>
        <begin position="207"/>
        <end position="333"/>
    </location>
</feature>
<keyword evidence="7" id="KW-0560">Oxidoreductase</keyword>
<reference evidence="18 19" key="2">
    <citation type="journal article" date="2010" name="Nucleic Acids Res.">
        <title>BeetleBase in 2010: revisions to provide comprehensive genomic information for Tribolium castaneum.</title>
        <authorList>
            <person name="Kim H.S."/>
            <person name="Murphy T."/>
            <person name="Xia J."/>
            <person name="Caragea D."/>
            <person name="Park Y."/>
            <person name="Beeman R.W."/>
            <person name="Lorenzen M.D."/>
            <person name="Butcher S."/>
            <person name="Manak J.R."/>
            <person name="Brown S.J."/>
        </authorList>
    </citation>
    <scope>GENOME REANNOTATION</scope>
    <source>
        <strain evidence="18 19">Georgia GA2</strain>
    </source>
</reference>
<comment type="catalytic activity">
    <reaction evidence="9">
        <text>ubiquinone-10 + hydrogen sulfide + sulfite + 2 H(+) = ubiquinol-10 + thiosulfate</text>
        <dbReference type="Rhea" id="RHEA:38359"/>
        <dbReference type="ChEBI" id="CHEBI:15378"/>
        <dbReference type="ChEBI" id="CHEBI:17359"/>
        <dbReference type="ChEBI" id="CHEBI:29919"/>
        <dbReference type="ChEBI" id="CHEBI:33542"/>
        <dbReference type="ChEBI" id="CHEBI:46245"/>
        <dbReference type="ChEBI" id="CHEBI:64183"/>
    </reaction>
    <physiologicalReaction direction="left-to-right" evidence="9">
        <dbReference type="Rhea" id="RHEA:38360"/>
    </physiologicalReaction>
</comment>
<dbReference type="FunFam" id="3.50.50.60:FF:000034">
    <property type="entry name" value="sulfide:quinone oxidoreductase, mitochondrial"/>
    <property type="match status" value="1"/>
</dbReference>
<keyword evidence="4" id="KW-0874">Quinone</keyword>
<evidence type="ECO:0000259" key="17">
    <source>
        <dbReference type="Pfam" id="PF07992"/>
    </source>
</evidence>
<comment type="function">
    <text evidence="12">Catalyzes the oxidation of hydrogen sulfide with the help of a quinone, such as ubiquinone-10, giving rise to thiosulfate and ultimately to sulfane (molecular sulfur) atoms. Requires an additional electron acceptor; can use sulfite, sulfide or cyanide (in vitro). It is believed the in vivo electron acceptor is glutathione.</text>
</comment>
<dbReference type="PhylomeDB" id="D6WBW8"/>
<protein>
    <recommendedName>
        <fullName evidence="15">Sulfide:quinone oxidoreductase, mitochondrial</fullName>
        <ecNumber evidence="14">1.8.5.8</ecNumber>
    </recommendedName>
    <alternativeName>
        <fullName evidence="16">Sulfide quinone oxidoreductase</fullName>
    </alternativeName>
</protein>
<evidence type="ECO:0000256" key="15">
    <source>
        <dbReference type="ARBA" id="ARBA00070160"/>
    </source>
</evidence>
<dbReference type="eggNOG" id="KOG3851">
    <property type="taxonomic scope" value="Eukaryota"/>
</dbReference>
<name>D6WBW8_TRICA</name>
<dbReference type="GO" id="GO:0071949">
    <property type="term" value="F:FAD binding"/>
    <property type="evidence" value="ECO:0000318"/>
    <property type="project" value="GO_Central"/>
</dbReference>
<dbReference type="SUPFAM" id="SSF51905">
    <property type="entry name" value="FAD/NAD(P)-binding domain"/>
    <property type="match status" value="2"/>
</dbReference>
<keyword evidence="8" id="KW-0496">Mitochondrion</keyword>
<dbReference type="GO" id="GO:0048038">
    <property type="term" value="F:quinone binding"/>
    <property type="evidence" value="ECO:0007669"/>
    <property type="project" value="UniProtKB-KW"/>
</dbReference>
<keyword evidence="3" id="KW-0285">Flavoprotein</keyword>
<keyword evidence="19" id="KW-1185">Reference proteome</keyword>
<dbReference type="OrthoDB" id="5376590at2759"/>
<comment type="catalytic activity">
    <reaction evidence="11">
        <text>a quinone + hydrogen sulfide + glutathione + H(+) = S-sulfanylglutathione + a quinol</text>
        <dbReference type="Rhea" id="RHEA:55156"/>
        <dbReference type="ChEBI" id="CHEBI:15378"/>
        <dbReference type="ChEBI" id="CHEBI:24646"/>
        <dbReference type="ChEBI" id="CHEBI:29919"/>
        <dbReference type="ChEBI" id="CHEBI:57925"/>
        <dbReference type="ChEBI" id="CHEBI:58905"/>
        <dbReference type="ChEBI" id="CHEBI:132124"/>
        <dbReference type="EC" id="1.8.5.8"/>
    </reaction>
    <physiologicalReaction direction="left-to-right" evidence="11">
        <dbReference type="Rhea" id="RHEA:55157"/>
    </physiologicalReaction>
</comment>
<evidence type="ECO:0000256" key="4">
    <source>
        <dbReference type="ARBA" id="ARBA00022719"/>
    </source>
</evidence>
<comment type="similarity">
    <text evidence="13">Belongs to the SQRD family.</text>
</comment>
<dbReference type="InterPro" id="IPR036188">
    <property type="entry name" value="FAD/NAD-bd_sf"/>
</dbReference>